<dbReference type="AlphaFoldDB" id="A0A154QFN8"/>
<keyword evidence="2" id="KW-0812">Transmembrane</keyword>
<organism evidence="3 4">
    <name type="scientific">Rhodanobacter thiooxydans</name>
    <dbReference type="NCBI Taxonomy" id="416169"/>
    <lineage>
        <taxon>Bacteria</taxon>
        <taxon>Pseudomonadati</taxon>
        <taxon>Pseudomonadota</taxon>
        <taxon>Gammaproteobacteria</taxon>
        <taxon>Lysobacterales</taxon>
        <taxon>Rhodanobacteraceae</taxon>
        <taxon>Rhodanobacter</taxon>
    </lineage>
</organism>
<sequence length="229" mass="24512">MPHGSTLPHTGDPSRAHRWRAAWRRGAILGGVTALHLFTLALLLRPAPPYRPTTTLLRGGAVMQLHLLARPGKRPAASPRSPSPRHPRSAQAANPARTLPADVVPRPHAAMLVVAPAIAPNGSDDYHAALAGAAAVRWAPRVRLPGSDAPSRTGIPLRAAPSLRQLVQAMTTASRCKYERMKMERSANQFVTRQLAERALDADGCGPQGEHDAIDPTIDAISRRATRGD</sequence>
<dbReference type="RefSeq" id="WP_008437297.1">
    <property type="nucleotide sequence ID" value="NZ_LVJS01000051.1"/>
</dbReference>
<evidence type="ECO:0000313" key="4">
    <source>
        <dbReference type="Proteomes" id="UP000076131"/>
    </source>
</evidence>
<keyword evidence="4" id="KW-1185">Reference proteome</keyword>
<feature type="region of interest" description="Disordered" evidence="1">
    <location>
        <begin position="70"/>
        <end position="96"/>
    </location>
</feature>
<reference evidence="3 4" key="1">
    <citation type="journal article" date="2016" name="MBio">
        <title>Lateral Gene Transfer in a Heavy Metal-Contaminated-Groundwater Microbial Community.</title>
        <authorList>
            <person name="Hemme C.L."/>
            <person name="Green S.J."/>
            <person name="Rishishwar L."/>
            <person name="Prakash O."/>
            <person name="Pettenato A."/>
            <person name="Chakraborty R."/>
            <person name="Deutschbauer A.M."/>
            <person name="Van Nostrand J.D."/>
            <person name="Wu L."/>
            <person name="He Z."/>
            <person name="Jordan I.K."/>
            <person name="Hazen T.C."/>
            <person name="Arkin A.P."/>
            <person name="Kostka J.E."/>
            <person name="Zhou J."/>
        </authorList>
    </citation>
    <scope>NUCLEOTIDE SEQUENCE [LARGE SCALE GENOMIC DNA]</scope>
    <source>
        <strain evidence="3 4">FW104-T7</strain>
    </source>
</reference>
<keyword evidence="2" id="KW-0472">Membrane</keyword>
<dbReference type="Proteomes" id="UP000076131">
    <property type="component" value="Unassembled WGS sequence"/>
</dbReference>
<dbReference type="STRING" id="416169.RHOFW104T7_15725"/>
<accession>A0A154QFN8</accession>
<proteinExistence type="predicted"/>
<evidence type="ECO:0000313" key="3">
    <source>
        <dbReference type="EMBL" id="KZC22995.1"/>
    </source>
</evidence>
<protein>
    <submittedName>
        <fullName evidence="3">Uncharacterized protein</fullName>
    </submittedName>
</protein>
<name>A0A154QFN8_9GAMM</name>
<gene>
    <name evidence="3" type="ORF">RHOFW104T7_15725</name>
</gene>
<comment type="caution">
    <text evidence="3">The sequence shown here is derived from an EMBL/GenBank/DDBJ whole genome shotgun (WGS) entry which is preliminary data.</text>
</comment>
<feature type="transmembrane region" description="Helical" evidence="2">
    <location>
        <begin position="26"/>
        <end position="44"/>
    </location>
</feature>
<dbReference type="EMBL" id="LVJS01000051">
    <property type="protein sequence ID" value="KZC22995.1"/>
    <property type="molecule type" value="Genomic_DNA"/>
</dbReference>
<evidence type="ECO:0000256" key="2">
    <source>
        <dbReference type="SAM" id="Phobius"/>
    </source>
</evidence>
<keyword evidence="2" id="KW-1133">Transmembrane helix</keyword>
<evidence type="ECO:0000256" key="1">
    <source>
        <dbReference type="SAM" id="MobiDB-lite"/>
    </source>
</evidence>